<feature type="transmembrane region" description="Helical" evidence="5">
    <location>
        <begin position="317"/>
        <end position="338"/>
    </location>
</feature>
<evidence type="ECO:0000256" key="1">
    <source>
        <dbReference type="ARBA" id="ARBA00004651"/>
    </source>
</evidence>
<comment type="caution">
    <text evidence="7">The sequence shown here is derived from an EMBL/GenBank/DDBJ whole genome shotgun (WGS) entry which is preliminary data.</text>
</comment>
<dbReference type="PROSITE" id="PS00216">
    <property type="entry name" value="SUGAR_TRANSPORT_1"/>
    <property type="match status" value="1"/>
</dbReference>
<dbReference type="InterPro" id="IPR005828">
    <property type="entry name" value="MFS_sugar_transport-like"/>
</dbReference>
<dbReference type="GO" id="GO:0046943">
    <property type="term" value="F:carboxylic acid transmembrane transporter activity"/>
    <property type="evidence" value="ECO:0007669"/>
    <property type="project" value="TreeGrafter"/>
</dbReference>
<feature type="transmembrane region" description="Helical" evidence="5">
    <location>
        <begin position="116"/>
        <end position="137"/>
    </location>
</feature>
<evidence type="ECO:0000256" key="2">
    <source>
        <dbReference type="ARBA" id="ARBA00022692"/>
    </source>
</evidence>
<evidence type="ECO:0000256" key="4">
    <source>
        <dbReference type="ARBA" id="ARBA00023136"/>
    </source>
</evidence>
<dbReference type="SUPFAM" id="SSF103473">
    <property type="entry name" value="MFS general substrate transporter"/>
    <property type="match status" value="1"/>
</dbReference>
<evidence type="ECO:0000256" key="3">
    <source>
        <dbReference type="ARBA" id="ARBA00022989"/>
    </source>
</evidence>
<dbReference type="Pfam" id="PF00083">
    <property type="entry name" value="Sugar_tr"/>
    <property type="match status" value="1"/>
</dbReference>
<feature type="transmembrane region" description="Helical" evidence="5">
    <location>
        <begin position="358"/>
        <end position="379"/>
    </location>
</feature>
<accession>A0A2N3VK21</accession>
<evidence type="ECO:0000313" key="8">
    <source>
        <dbReference type="Proteomes" id="UP000233766"/>
    </source>
</evidence>
<keyword evidence="8" id="KW-1185">Reference proteome</keyword>
<dbReference type="EMBL" id="PJMW01000002">
    <property type="protein sequence ID" value="PKV81970.1"/>
    <property type="molecule type" value="Genomic_DNA"/>
</dbReference>
<dbReference type="PANTHER" id="PTHR23508:SF10">
    <property type="entry name" value="CARBOXYLIC ACID TRANSPORTER PROTEIN HOMOLOG"/>
    <property type="match status" value="1"/>
</dbReference>
<dbReference type="PANTHER" id="PTHR23508">
    <property type="entry name" value="CARBOXYLIC ACID TRANSPORTER PROTEIN HOMOLOG"/>
    <property type="match status" value="1"/>
</dbReference>
<feature type="transmembrane region" description="Helical" evidence="5">
    <location>
        <begin position="174"/>
        <end position="195"/>
    </location>
</feature>
<gene>
    <name evidence="7" type="ORF">ATK86_6452</name>
</gene>
<dbReference type="OrthoDB" id="9787026at2"/>
<feature type="transmembrane region" description="Helical" evidence="5">
    <location>
        <begin position="207"/>
        <end position="228"/>
    </location>
</feature>
<keyword evidence="2 5" id="KW-0812">Transmembrane</keyword>
<dbReference type="InterPro" id="IPR020846">
    <property type="entry name" value="MFS_dom"/>
</dbReference>
<dbReference type="InterPro" id="IPR036259">
    <property type="entry name" value="MFS_trans_sf"/>
</dbReference>
<feature type="domain" description="Major facilitator superfamily (MFS) profile" evidence="6">
    <location>
        <begin position="83"/>
        <end position="503"/>
    </location>
</feature>
<feature type="transmembrane region" description="Helical" evidence="5">
    <location>
        <begin position="149"/>
        <end position="168"/>
    </location>
</feature>
<dbReference type="AlphaFoldDB" id="A0A2N3VK21"/>
<reference evidence="7 8" key="1">
    <citation type="submission" date="2017-12" db="EMBL/GenBank/DDBJ databases">
        <title>Sequencing the genomes of 1000 Actinobacteria strains.</title>
        <authorList>
            <person name="Klenk H.-P."/>
        </authorList>
    </citation>
    <scope>NUCLEOTIDE SEQUENCE [LARGE SCALE GENOMIC DNA]</scope>
    <source>
        <strain evidence="7 8">DSM 44489</strain>
    </source>
</reference>
<feature type="transmembrane region" description="Helical" evidence="5">
    <location>
        <begin position="80"/>
        <end position="96"/>
    </location>
</feature>
<sequence length="519" mass="55888">MWRGSPNEPRGIAPARETIPLAGVPHSCRRLPFPSRREDVIDSSEHTVTQQPTITDTVSPRLHGPDIVARLDRLPVLKPHIVWIALIAVNLMIEYYDNGLFIYIAPALQSDANLTTGQIGTIGSAFFVGMLIGALIGGRLADRFGRRTVLVWATVVYSLASLMSAALPEYSWMLVSRIITGIGVQAATSILLVYIAEMFPSKSRGRFVAVATIAFTVTAPVLGALALFLLPNSAPGTWRYLFLFGAIGLIIAPTIRFLLPESVRWQVSRGDLDAADKQVADLEARAVRGGKPLPEPVVRTEAGSNFTLRELMGNRRILRLVAVVGFGWFGATLGLYMYQNWSVYVLIDSLHYSESDAYGLQFVWSLVYAITPLATALLIDRVERKTLILWSSLASALPILALGLATSNPVVAVAGGAAGVLTGVVFSVYYAYIPETMPTEARGLGTGVIFSIGRFGGVVSGVLGAAIYSADDWGLDRSGLMITAAAVYVVSAMVVFGFGPKTANKSLEEVSENELRPAD</sequence>
<feature type="transmembrane region" description="Helical" evidence="5">
    <location>
        <begin position="480"/>
        <end position="499"/>
    </location>
</feature>
<dbReference type="CDD" id="cd17316">
    <property type="entry name" value="MFS_SV2_like"/>
    <property type="match status" value="1"/>
</dbReference>
<dbReference type="GO" id="GO:0005886">
    <property type="term" value="C:plasma membrane"/>
    <property type="evidence" value="ECO:0007669"/>
    <property type="project" value="UniProtKB-SubCell"/>
</dbReference>
<feature type="transmembrane region" description="Helical" evidence="5">
    <location>
        <begin position="444"/>
        <end position="468"/>
    </location>
</feature>
<evidence type="ECO:0000259" key="6">
    <source>
        <dbReference type="PROSITE" id="PS50850"/>
    </source>
</evidence>
<feature type="transmembrane region" description="Helical" evidence="5">
    <location>
        <begin position="240"/>
        <end position="259"/>
    </location>
</feature>
<protein>
    <submittedName>
        <fullName evidence="7">Putative MFS transporter</fullName>
    </submittedName>
</protein>
<feature type="transmembrane region" description="Helical" evidence="5">
    <location>
        <begin position="386"/>
        <end position="405"/>
    </location>
</feature>
<name>A0A2N3VK21_9NOCA</name>
<organism evidence="7 8">
    <name type="scientific">Nocardia fluminea</name>
    <dbReference type="NCBI Taxonomy" id="134984"/>
    <lineage>
        <taxon>Bacteria</taxon>
        <taxon>Bacillati</taxon>
        <taxon>Actinomycetota</taxon>
        <taxon>Actinomycetes</taxon>
        <taxon>Mycobacteriales</taxon>
        <taxon>Nocardiaceae</taxon>
        <taxon>Nocardia</taxon>
    </lineage>
</organism>
<keyword evidence="3 5" id="KW-1133">Transmembrane helix</keyword>
<proteinExistence type="predicted"/>
<feature type="transmembrane region" description="Helical" evidence="5">
    <location>
        <begin position="411"/>
        <end position="432"/>
    </location>
</feature>
<comment type="subcellular location">
    <subcellularLocation>
        <location evidence="1">Cell membrane</location>
        <topology evidence="1">Multi-pass membrane protein</topology>
    </subcellularLocation>
</comment>
<keyword evidence="4 5" id="KW-0472">Membrane</keyword>
<evidence type="ECO:0000313" key="7">
    <source>
        <dbReference type="EMBL" id="PKV81970.1"/>
    </source>
</evidence>
<dbReference type="Gene3D" id="1.20.1250.20">
    <property type="entry name" value="MFS general substrate transporter like domains"/>
    <property type="match status" value="1"/>
</dbReference>
<dbReference type="InterPro" id="IPR005829">
    <property type="entry name" value="Sugar_transporter_CS"/>
</dbReference>
<evidence type="ECO:0000256" key="5">
    <source>
        <dbReference type="SAM" id="Phobius"/>
    </source>
</evidence>
<dbReference type="PROSITE" id="PS50850">
    <property type="entry name" value="MFS"/>
    <property type="match status" value="1"/>
</dbReference>
<dbReference type="Proteomes" id="UP000233766">
    <property type="component" value="Unassembled WGS sequence"/>
</dbReference>